<gene>
    <name evidence="2" type="ORF">ACFLIM_06345</name>
</gene>
<reference evidence="2 3" key="1">
    <citation type="submission" date="2024-10" db="EMBL/GenBank/DDBJ databases">
        <authorList>
            <person name="Topkara A.R."/>
            <person name="Saygin H."/>
        </authorList>
    </citation>
    <scope>NUCLEOTIDE SEQUENCE [LARGE SCALE GENOMIC DNA]</scope>
    <source>
        <strain evidence="2 3">M3C6</strain>
    </source>
</reference>
<sequence length="102" mass="11386">MRGTARDAELWGLIFAKALPLDRGDEVKIVWRMTGDGPLEVKATLPDGTSAKRAWGPEEHSGSSWRRPGDEWGTGFVFPKPGCWKVELTRTRGSGYVWLSVR</sequence>
<organism evidence="2 3">
    <name type="scientific">Nonomuraea marmarensis</name>
    <dbReference type="NCBI Taxonomy" id="3351344"/>
    <lineage>
        <taxon>Bacteria</taxon>
        <taxon>Bacillati</taxon>
        <taxon>Actinomycetota</taxon>
        <taxon>Actinomycetes</taxon>
        <taxon>Streptosporangiales</taxon>
        <taxon>Streptosporangiaceae</taxon>
        <taxon>Nonomuraea</taxon>
    </lineage>
</organism>
<evidence type="ECO:0000256" key="1">
    <source>
        <dbReference type="SAM" id="MobiDB-lite"/>
    </source>
</evidence>
<proteinExistence type="predicted"/>
<dbReference type="EMBL" id="JBICRM010000003">
    <property type="protein sequence ID" value="MFG1702793.1"/>
    <property type="molecule type" value="Genomic_DNA"/>
</dbReference>
<evidence type="ECO:0000313" key="3">
    <source>
        <dbReference type="Proteomes" id="UP001603978"/>
    </source>
</evidence>
<evidence type="ECO:0000313" key="2">
    <source>
        <dbReference type="EMBL" id="MFG1702793.1"/>
    </source>
</evidence>
<protein>
    <recommendedName>
        <fullName evidence="4">DUF2914 domain-containing protein</fullName>
    </recommendedName>
</protein>
<name>A0ABW7A6Z5_9ACTN</name>
<comment type="caution">
    <text evidence="2">The sequence shown here is derived from an EMBL/GenBank/DDBJ whole genome shotgun (WGS) entry which is preliminary data.</text>
</comment>
<accession>A0ABW7A6Z5</accession>
<dbReference type="Proteomes" id="UP001603978">
    <property type="component" value="Unassembled WGS sequence"/>
</dbReference>
<dbReference type="RefSeq" id="WP_393162878.1">
    <property type="nucleotide sequence ID" value="NZ_JBICRM010000003.1"/>
</dbReference>
<feature type="region of interest" description="Disordered" evidence="1">
    <location>
        <begin position="41"/>
        <end position="68"/>
    </location>
</feature>
<evidence type="ECO:0008006" key="4">
    <source>
        <dbReference type="Google" id="ProtNLM"/>
    </source>
</evidence>
<keyword evidence="3" id="KW-1185">Reference proteome</keyword>